<accession>A0A8K0CXL5</accession>
<organism evidence="2 3">
    <name type="scientific">Ignelater luminosus</name>
    <name type="common">Cucubano</name>
    <name type="synonym">Pyrophorus luminosus</name>
    <dbReference type="NCBI Taxonomy" id="2038154"/>
    <lineage>
        <taxon>Eukaryota</taxon>
        <taxon>Metazoa</taxon>
        <taxon>Ecdysozoa</taxon>
        <taxon>Arthropoda</taxon>
        <taxon>Hexapoda</taxon>
        <taxon>Insecta</taxon>
        <taxon>Pterygota</taxon>
        <taxon>Neoptera</taxon>
        <taxon>Endopterygota</taxon>
        <taxon>Coleoptera</taxon>
        <taxon>Polyphaga</taxon>
        <taxon>Elateriformia</taxon>
        <taxon>Elateroidea</taxon>
        <taxon>Elateridae</taxon>
        <taxon>Agrypninae</taxon>
        <taxon>Pyrophorini</taxon>
        <taxon>Ignelater</taxon>
    </lineage>
</organism>
<gene>
    <name evidence="2" type="ORF">ILUMI_12917</name>
</gene>
<protein>
    <submittedName>
        <fullName evidence="2">Uncharacterized protein</fullName>
    </submittedName>
</protein>
<feature type="region of interest" description="Disordered" evidence="1">
    <location>
        <begin position="55"/>
        <end position="126"/>
    </location>
</feature>
<feature type="compositionally biased region" description="Basic and acidic residues" evidence="1">
    <location>
        <begin position="115"/>
        <end position="126"/>
    </location>
</feature>
<reference evidence="2" key="1">
    <citation type="submission" date="2019-08" db="EMBL/GenBank/DDBJ databases">
        <title>The genome of the North American firefly Photinus pyralis.</title>
        <authorList>
            <consortium name="Photinus pyralis genome working group"/>
            <person name="Fallon T.R."/>
            <person name="Sander Lower S.E."/>
            <person name="Weng J.-K."/>
        </authorList>
    </citation>
    <scope>NUCLEOTIDE SEQUENCE</scope>
    <source>
        <strain evidence="2">TRF0915ILg1</strain>
        <tissue evidence="2">Whole body</tissue>
    </source>
</reference>
<proteinExistence type="predicted"/>
<sequence length="126" mass="14310">MLFSNGLGMLPEDYLEDQLGDEKQIVPRKVGRPVKTVYDKVLKMIEAKRKKREIDHTDINNEESVEDGTVNNENTNEVTVPPPKKKIGRPRKQVTAAANAVKDEVTYIPRRSHVKAKEGTERSNKN</sequence>
<dbReference type="EMBL" id="VTPC01008112">
    <property type="protein sequence ID" value="KAF2893261.1"/>
    <property type="molecule type" value="Genomic_DNA"/>
</dbReference>
<name>A0A8K0CXL5_IGNLU</name>
<comment type="caution">
    <text evidence="2">The sequence shown here is derived from an EMBL/GenBank/DDBJ whole genome shotgun (WGS) entry which is preliminary data.</text>
</comment>
<feature type="compositionally biased region" description="Basic residues" evidence="1">
    <location>
        <begin position="83"/>
        <end position="92"/>
    </location>
</feature>
<evidence type="ECO:0000313" key="2">
    <source>
        <dbReference type="EMBL" id="KAF2893261.1"/>
    </source>
</evidence>
<dbReference type="Proteomes" id="UP000801492">
    <property type="component" value="Unassembled WGS sequence"/>
</dbReference>
<evidence type="ECO:0000256" key="1">
    <source>
        <dbReference type="SAM" id="MobiDB-lite"/>
    </source>
</evidence>
<evidence type="ECO:0000313" key="3">
    <source>
        <dbReference type="Proteomes" id="UP000801492"/>
    </source>
</evidence>
<feature type="compositionally biased region" description="Low complexity" evidence="1">
    <location>
        <begin position="69"/>
        <end position="79"/>
    </location>
</feature>
<dbReference type="AlphaFoldDB" id="A0A8K0CXL5"/>
<keyword evidence="3" id="KW-1185">Reference proteome</keyword>